<dbReference type="CDD" id="cd16442">
    <property type="entry name" value="BPL"/>
    <property type="match status" value="1"/>
</dbReference>
<dbReference type="NCBIfam" id="TIGR00121">
    <property type="entry name" value="birA_ligase"/>
    <property type="match status" value="1"/>
</dbReference>
<dbReference type="GO" id="GO:0005524">
    <property type="term" value="F:ATP binding"/>
    <property type="evidence" value="ECO:0007669"/>
    <property type="project" value="UniProtKB-KW"/>
</dbReference>
<evidence type="ECO:0000256" key="3">
    <source>
        <dbReference type="ARBA" id="ARBA00022840"/>
    </source>
</evidence>
<keyword evidence="2" id="KW-0547">Nucleotide-binding</keyword>
<dbReference type="Pfam" id="PF03099">
    <property type="entry name" value="BPL_LplA_LipB"/>
    <property type="match status" value="1"/>
</dbReference>
<dbReference type="Gene3D" id="2.30.30.100">
    <property type="match status" value="1"/>
</dbReference>
<dbReference type="GO" id="GO:0005737">
    <property type="term" value="C:cytoplasm"/>
    <property type="evidence" value="ECO:0007669"/>
    <property type="project" value="TreeGrafter"/>
</dbReference>
<comment type="caution">
    <text evidence="8">The sequence shown here is derived from an EMBL/GenBank/DDBJ whole genome shotgun (WGS) entry which is preliminary data.</text>
</comment>
<dbReference type="InterPro" id="IPR008988">
    <property type="entry name" value="Transcriptional_repressor_C"/>
</dbReference>
<evidence type="ECO:0000313" key="8">
    <source>
        <dbReference type="EMBL" id="NBG95635.1"/>
    </source>
</evidence>
<gene>
    <name evidence="8" type="ORF">GTQ45_07805</name>
</gene>
<keyword evidence="3" id="KW-0067">ATP-binding</keyword>
<dbReference type="InterPro" id="IPR004143">
    <property type="entry name" value="BPL_LPL_catalytic"/>
</dbReference>
<dbReference type="SUPFAM" id="SSF55681">
    <property type="entry name" value="Class II aaRS and biotin synthetases"/>
    <property type="match status" value="1"/>
</dbReference>
<dbReference type="AlphaFoldDB" id="A0A845QAG0"/>
<dbReference type="InterPro" id="IPR004408">
    <property type="entry name" value="Biotin_CoA_COase_ligase"/>
</dbReference>
<comment type="catalytic activity">
    <reaction evidence="6">
        <text>biotin + L-lysyl-[protein] + ATP = N(6)-biotinyl-L-lysyl-[protein] + AMP + diphosphate + H(+)</text>
        <dbReference type="Rhea" id="RHEA:11756"/>
        <dbReference type="Rhea" id="RHEA-COMP:9752"/>
        <dbReference type="Rhea" id="RHEA-COMP:10505"/>
        <dbReference type="ChEBI" id="CHEBI:15378"/>
        <dbReference type="ChEBI" id="CHEBI:29969"/>
        <dbReference type="ChEBI" id="CHEBI:30616"/>
        <dbReference type="ChEBI" id="CHEBI:33019"/>
        <dbReference type="ChEBI" id="CHEBI:57586"/>
        <dbReference type="ChEBI" id="CHEBI:83144"/>
        <dbReference type="ChEBI" id="CHEBI:456215"/>
        <dbReference type="EC" id="6.3.4.15"/>
    </reaction>
</comment>
<dbReference type="PANTHER" id="PTHR12835">
    <property type="entry name" value="BIOTIN PROTEIN LIGASE"/>
    <property type="match status" value="1"/>
</dbReference>
<dbReference type="Gene3D" id="3.30.930.10">
    <property type="entry name" value="Bira Bifunctional Protein, Domain 2"/>
    <property type="match status" value="1"/>
</dbReference>
<dbReference type="PROSITE" id="PS51733">
    <property type="entry name" value="BPL_LPL_CATALYTIC"/>
    <property type="match status" value="1"/>
</dbReference>
<dbReference type="RefSeq" id="WP_160587557.1">
    <property type="nucleotide sequence ID" value="NZ_BMHN01000001.1"/>
</dbReference>
<feature type="domain" description="BPL/LPL catalytic" evidence="7">
    <location>
        <begin position="10"/>
        <end position="183"/>
    </location>
</feature>
<keyword evidence="1 8" id="KW-0436">Ligase</keyword>
<dbReference type="GO" id="GO:0004077">
    <property type="term" value="F:biotin--[biotin carboxyl-carrier protein] ligase activity"/>
    <property type="evidence" value="ECO:0007669"/>
    <property type="project" value="UniProtKB-EC"/>
</dbReference>
<accession>A0A845QAG0</accession>
<proteinExistence type="predicted"/>
<name>A0A845QAG0_9HYPH</name>
<keyword evidence="9" id="KW-1185">Reference proteome</keyword>
<evidence type="ECO:0000256" key="1">
    <source>
        <dbReference type="ARBA" id="ARBA00022598"/>
    </source>
</evidence>
<dbReference type="Pfam" id="PF02237">
    <property type="entry name" value="BPL_C"/>
    <property type="match status" value="1"/>
</dbReference>
<dbReference type="InterPro" id="IPR003142">
    <property type="entry name" value="BPL_C"/>
</dbReference>
<dbReference type="PANTHER" id="PTHR12835:SF5">
    <property type="entry name" value="BIOTIN--PROTEIN LIGASE"/>
    <property type="match status" value="1"/>
</dbReference>
<organism evidence="8 9">
    <name type="scientific">Pyruvatibacter mobilis</name>
    <dbReference type="NCBI Taxonomy" id="1712261"/>
    <lineage>
        <taxon>Bacteria</taxon>
        <taxon>Pseudomonadati</taxon>
        <taxon>Pseudomonadota</taxon>
        <taxon>Alphaproteobacteria</taxon>
        <taxon>Hyphomicrobiales</taxon>
        <taxon>Parvibaculaceae</taxon>
        <taxon>Pyruvatibacter</taxon>
    </lineage>
</organism>
<evidence type="ECO:0000256" key="5">
    <source>
        <dbReference type="ARBA" id="ARBA00024227"/>
    </source>
</evidence>
<evidence type="ECO:0000256" key="4">
    <source>
        <dbReference type="ARBA" id="ARBA00023267"/>
    </source>
</evidence>
<evidence type="ECO:0000256" key="6">
    <source>
        <dbReference type="ARBA" id="ARBA00047846"/>
    </source>
</evidence>
<dbReference type="EMBL" id="WXYQ01000005">
    <property type="protein sequence ID" value="NBG95635.1"/>
    <property type="molecule type" value="Genomic_DNA"/>
</dbReference>
<evidence type="ECO:0000256" key="2">
    <source>
        <dbReference type="ARBA" id="ARBA00022741"/>
    </source>
</evidence>
<dbReference type="Proteomes" id="UP000470384">
    <property type="component" value="Unassembled WGS sequence"/>
</dbReference>
<evidence type="ECO:0000259" key="7">
    <source>
        <dbReference type="PROSITE" id="PS51733"/>
    </source>
</evidence>
<dbReference type="SUPFAM" id="SSF50037">
    <property type="entry name" value="C-terminal domain of transcriptional repressors"/>
    <property type="match status" value="1"/>
</dbReference>
<sequence>MVWPGGVGLHHFADIDSTNEEARRMAAAGARGPAWIYADTQSAGRGRRGRAWMSEPGNLFCTHLFAPQCPMPKAAEMSFVTALAVFDAVDATGIHGLALKWPNDLLVDGAKVSGILIESAPGPAGHRDEDPLLAIGIGINIARAPDDTPYPATCLSAHGMSVTPLALLTELATAFIARCAQWDRGAGFAAIRQDWLARARGVGGPVTVRLHDRVIEGEFLSLDEDGALEIRAGDKIETISAGDVFFPDIAPREAK</sequence>
<dbReference type="EC" id="6.3.4.15" evidence="5"/>
<keyword evidence="4" id="KW-0092">Biotin</keyword>
<reference evidence="8 9" key="1">
    <citation type="journal article" date="2016" name="Int. J. Syst. Evol. Microbiol.">
        <title>Pyruvatibacter mobilis gen. nov., sp. nov., a marine bacterium from the culture broth of Picochlorum sp. 122.</title>
        <authorList>
            <person name="Wang G."/>
            <person name="Tang M."/>
            <person name="Wu H."/>
            <person name="Dai S."/>
            <person name="Li T."/>
            <person name="Chen C."/>
            <person name="He H."/>
            <person name="Fan J."/>
            <person name="Xiang W."/>
            <person name="Li X."/>
        </authorList>
    </citation>
    <scope>NUCLEOTIDE SEQUENCE [LARGE SCALE GENOMIC DNA]</scope>
    <source>
        <strain evidence="8 9">GYP-11</strain>
    </source>
</reference>
<dbReference type="InterPro" id="IPR045864">
    <property type="entry name" value="aa-tRNA-synth_II/BPL/LPL"/>
</dbReference>
<dbReference type="OrthoDB" id="9807064at2"/>
<protein>
    <recommendedName>
        <fullName evidence="5">biotin--[biotin carboxyl-carrier protein] ligase</fullName>
        <ecNumber evidence="5">6.3.4.15</ecNumber>
    </recommendedName>
</protein>
<dbReference type="GeneID" id="300654897"/>
<evidence type="ECO:0000313" key="9">
    <source>
        <dbReference type="Proteomes" id="UP000470384"/>
    </source>
</evidence>